<gene>
    <name evidence="6" type="ORF">SAMN04487910_4128</name>
</gene>
<evidence type="ECO:0000313" key="6">
    <source>
        <dbReference type="EMBL" id="SEM11023.1"/>
    </source>
</evidence>
<evidence type="ECO:0000259" key="4">
    <source>
        <dbReference type="Pfam" id="PF20148"/>
    </source>
</evidence>
<evidence type="ECO:0000259" key="3">
    <source>
        <dbReference type="Pfam" id="PF13930"/>
    </source>
</evidence>
<evidence type="ECO:0000256" key="2">
    <source>
        <dbReference type="SAM" id="MobiDB-lite"/>
    </source>
</evidence>
<feature type="region of interest" description="Disordered" evidence="2">
    <location>
        <begin position="352"/>
        <end position="402"/>
    </location>
</feature>
<dbReference type="EMBL" id="FOAB01000009">
    <property type="protein sequence ID" value="SEM11023.1"/>
    <property type="molecule type" value="Genomic_DNA"/>
</dbReference>
<feature type="domain" description="DUF6531" evidence="4">
    <location>
        <begin position="403"/>
        <end position="475"/>
    </location>
</feature>
<dbReference type="Pfam" id="PF25023">
    <property type="entry name" value="TEN_YD-shell"/>
    <property type="match status" value="3"/>
</dbReference>
<dbReference type="InterPro" id="IPR056823">
    <property type="entry name" value="TEN-like_YD-shell"/>
</dbReference>
<name>A0A1H7VP25_AQUAM</name>
<proteinExistence type="predicted"/>
<dbReference type="InterPro" id="IPR006530">
    <property type="entry name" value="YD"/>
</dbReference>
<sequence length="1569" mass="176687">MARHKCIPSTTKLMCTGAPPGSTCALMIKDLKVKLKTQPLGIETDMDFLGFGTCSVKGQACKPDVEAWDYLSDSKKRSSGKRLLTGDSILACKTGPGMISIKIAPPKPPIPDENSFFGSIENGLNNVESMLTAPASGLAKAAGNSWLGKKAIGLFKGASKIAGDAQEAIIKKGADWGVENGTRFFVDVANNLTYQATHYGSKAMNFVIESVDEGASNAYNTAQELVNYGERIETSDDKLETILDIAEEERQEAIQSASEGIEHFSKEVDKFKEAPMDYMLQGYWDVRSGLTDGIETFNDTSLSQEERTTGMIDGAAPAVMYAVEKGTMVAGGITSARSAVLKAKTVFKKKGDGNLNVDSKPNQQTQNGNSNTDGSNSENNDRSDSQETEETNVANSNNRCEAGDPIDVVTGTVIYDYIDFNIPGIIPIQWKRNWYSDSTYFGPLGHGCHHSYDIQLKKKNDELMLTLPDGRVAFFHNLTNEKKQNYNRSEKLTLTLLANRKYELFDHVKQLIYTLENRSNIYRPIRLTNLKGVFIQFQYIDSRLHRIIDTAGRVIKIYSNKRNHIIKISIHHKSKEKTLVNYDYNDSGDMVSITDTLGKPTLITYKNHLMISKTDRNGHTFYWEYDGVTSGSKCIHNWGDGGVLDYYIEYKKGYNIVTDSLGYSSLYYYKGNIATKIIDPLGGEVTNEYDKDQNLIRFIDEEKNETTYSYDEKGNISTIKKPDSSTTDYTFDEKGRLQLFIQPEGGTLIQDYKRDQLDSIISPDGLMTTFSYNEKGMISKIFDDQDNQTKLFYDEDHNLIKLELANKSISTWEYDEWGKCVTAINHKKQKQHFSYDLLGRIINIKLPDNNEIQLKYDGYDQIIKTIDKHRTVSFEYTPIGSLKTREENGEKMYFRYNNEDQLIGVINHVGESFNFIRDAKGNIIQEENYDNSIQKFKRDKVGKVIKVERSDSKYSNFKYDLCGRISRVEHQDGNWTTYSYNKDGMLIEAVNQNSHIKFNRNEVGKILSENQDGYIVTSQYGELGIRTSIKSSLGANINFEHSVTGEVTRMTAHIKQDNPWEANFSYNSLGMETERVLPGGIRNSSEYNGSGSLKQHRTTSNGSEQRNRLYAWDVNSKLQRITNNLTNKATNFSYDAFNSLASAQYEDGSYDYKLPDEVGNLYRTKNKKDREYGKNGKLHRSGFTNYVYDNEGNLIEKSGPEGSWKYNWEAGGMLQSLTKPDKTTIEFEYDALGRRTAKKILSPRAESRGGVIVRWIWDGNAPLHEWKYDLQNKPKSIVDVSGNITKDKKEPIENLITWIFDQNTLRPAAKITSQDTFSIITDHIGTPIEIYNKAGKKTWQAEYDIYGKVRNLAIGSLEDCPFRYQGQYEDIETGLYYNRYRYYSPVEGIYISKDPIGLAGKNPNQYAYVKDVNSWLDKFGLDPEYFPLDELGRSTGGFTEVDASVLGTGTDAGSYDPPGWQGGGHPYHQQRGHLISNNHGGSGSHPGNIVTITDGTNHSKLGMTKVENKITKLAKNGDTILVEVTPNYTGDNPVPNSISMYAIDQNGDVVADTTIPNGLRQNTSCCKPR</sequence>
<dbReference type="InterPro" id="IPR050708">
    <property type="entry name" value="T6SS_VgrG/RHS"/>
</dbReference>
<keyword evidence="1" id="KW-0677">Repeat</keyword>
<dbReference type="STRING" id="1038014.SAMN04487910_4128"/>
<keyword evidence="7" id="KW-1185">Reference proteome</keyword>
<dbReference type="NCBIfam" id="TIGR01643">
    <property type="entry name" value="YD_repeat_2x"/>
    <property type="match status" value="2"/>
</dbReference>
<feature type="compositionally biased region" description="Polar residues" evidence="2">
    <location>
        <begin position="356"/>
        <end position="378"/>
    </location>
</feature>
<feature type="domain" description="Teneurin-like YD-shell" evidence="5">
    <location>
        <begin position="806"/>
        <end position="937"/>
    </location>
</feature>
<feature type="region of interest" description="Disordered" evidence="2">
    <location>
        <begin position="1084"/>
        <end position="1104"/>
    </location>
</feature>
<feature type="domain" description="Teneurin-like YD-shell" evidence="5">
    <location>
        <begin position="1295"/>
        <end position="1394"/>
    </location>
</feature>
<dbReference type="Pfam" id="PF13930">
    <property type="entry name" value="Endonuclea_NS_2"/>
    <property type="match status" value="1"/>
</dbReference>
<protein>
    <submittedName>
        <fullName evidence="6">RHS repeat-associated core domain-containing protein</fullName>
    </submittedName>
</protein>
<dbReference type="Proteomes" id="UP000198521">
    <property type="component" value="Unassembled WGS sequence"/>
</dbReference>
<dbReference type="InterPro" id="IPR044929">
    <property type="entry name" value="DNA/RNA_non-sp_Endonuclease_sf"/>
</dbReference>
<dbReference type="Gene3D" id="2.180.10.10">
    <property type="entry name" value="RHS repeat-associated core"/>
    <property type="match status" value="2"/>
</dbReference>
<evidence type="ECO:0000313" key="7">
    <source>
        <dbReference type="Proteomes" id="UP000198521"/>
    </source>
</evidence>
<evidence type="ECO:0000259" key="5">
    <source>
        <dbReference type="Pfam" id="PF25023"/>
    </source>
</evidence>
<evidence type="ECO:0000256" key="1">
    <source>
        <dbReference type="ARBA" id="ARBA00022737"/>
    </source>
</evidence>
<dbReference type="Pfam" id="PF20148">
    <property type="entry name" value="DUF6531"/>
    <property type="match status" value="1"/>
</dbReference>
<dbReference type="InterPro" id="IPR045351">
    <property type="entry name" value="DUF6531"/>
</dbReference>
<dbReference type="NCBIfam" id="TIGR03696">
    <property type="entry name" value="Rhs_assc_core"/>
    <property type="match status" value="1"/>
</dbReference>
<dbReference type="InterPro" id="IPR044927">
    <property type="entry name" value="Endonuclea_NS_2"/>
</dbReference>
<organism evidence="6 7">
    <name type="scientific">Aquimarina amphilecti</name>
    <dbReference type="NCBI Taxonomy" id="1038014"/>
    <lineage>
        <taxon>Bacteria</taxon>
        <taxon>Pseudomonadati</taxon>
        <taxon>Bacteroidota</taxon>
        <taxon>Flavobacteriia</taxon>
        <taxon>Flavobacteriales</taxon>
        <taxon>Flavobacteriaceae</taxon>
        <taxon>Aquimarina</taxon>
    </lineage>
</organism>
<feature type="domain" description="Type VII secretion system protein EssD-like" evidence="3">
    <location>
        <begin position="1425"/>
        <end position="1542"/>
    </location>
</feature>
<feature type="domain" description="Teneurin-like YD-shell" evidence="5">
    <location>
        <begin position="1084"/>
        <end position="1239"/>
    </location>
</feature>
<dbReference type="Pfam" id="PF05593">
    <property type="entry name" value="RHS_repeat"/>
    <property type="match status" value="1"/>
</dbReference>
<dbReference type="InterPro" id="IPR022385">
    <property type="entry name" value="Rhs_assc_core"/>
</dbReference>
<dbReference type="OrthoDB" id="9182053at2"/>
<dbReference type="InterPro" id="IPR031325">
    <property type="entry name" value="RHS_repeat"/>
</dbReference>
<accession>A0A1H7VP25</accession>
<dbReference type="RefSeq" id="WP_091411921.1">
    <property type="nucleotide sequence ID" value="NZ_FOAB01000009.1"/>
</dbReference>
<dbReference type="PANTHER" id="PTHR32305:SF15">
    <property type="entry name" value="PROTEIN RHSA-RELATED"/>
    <property type="match status" value="1"/>
</dbReference>
<reference evidence="6 7" key="1">
    <citation type="submission" date="2016-10" db="EMBL/GenBank/DDBJ databases">
        <authorList>
            <person name="de Groot N.N."/>
        </authorList>
    </citation>
    <scope>NUCLEOTIDE SEQUENCE [LARGE SCALE GENOMIC DNA]</scope>
    <source>
        <strain evidence="6 7">DSM 25232</strain>
    </source>
</reference>
<dbReference type="PANTHER" id="PTHR32305">
    <property type="match status" value="1"/>
</dbReference>
<dbReference type="Gene3D" id="3.40.570.10">
    <property type="entry name" value="Extracellular Endonuclease, subunit A"/>
    <property type="match status" value="1"/>
</dbReference>